<dbReference type="Pfam" id="PF19834">
    <property type="entry name" value="DUF6314"/>
    <property type="match status" value="1"/>
</dbReference>
<feature type="domain" description="DUF6314" evidence="1">
    <location>
        <begin position="237"/>
        <end position="289"/>
    </location>
</feature>
<dbReference type="STRING" id="1441469.A0A225AQF0"/>
<accession>A0A225AQF0</accession>
<proteinExistence type="predicted"/>
<name>A0A225AQF0_TALAT</name>
<keyword evidence="3" id="KW-1185">Reference proteome</keyword>
<evidence type="ECO:0000313" key="2">
    <source>
        <dbReference type="EMBL" id="OKL61723.1"/>
    </source>
</evidence>
<organism evidence="2 3">
    <name type="scientific">Talaromyces atroroseus</name>
    <dbReference type="NCBI Taxonomy" id="1441469"/>
    <lineage>
        <taxon>Eukaryota</taxon>
        <taxon>Fungi</taxon>
        <taxon>Dikarya</taxon>
        <taxon>Ascomycota</taxon>
        <taxon>Pezizomycotina</taxon>
        <taxon>Eurotiomycetes</taxon>
        <taxon>Eurotiomycetidae</taxon>
        <taxon>Eurotiales</taxon>
        <taxon>Trichocomaceae</taxon>
        <taxon>Talaromyces</taxon>
        <taxon>Talaromyces sect. Trachyspermi</taxon>
    </lineage>
</organism>
<evidence type="ECO:0000259" key="1">
    <source>
        <dbReference type="Pfam" id="PF19834"/>
    </source>
</evidence>
<reference evidence="2 3" key="1">
    <citation type="submission" date="2015-06" db="EMBL/GenBank/DDBJ databases">
        <title>Talaromyces atroroseus IBT 11181 draft genome.</title>
        <authorList>
            <person name="Rasmussen K.B."/>
            <person name="Rasmussen S."/>
            <person name="Petersen B."/>
            <person name="Sicheritz-Ponten T."/>
            <person name="Mortensen U.H."/>
            <person name="Thrane U."/>
        </authorList>
    </citation>
    <scope>NUCLEOTIDE SEQUENCE [LARGE SCALE GENOMIC DNA]</scope>
    <source>
        <strain evidence="2 3">IBT 11181</strain>
    </source>
</reference>
<dbReference type="GeneID" id="31002200"/>
<comment type="caution">
    <text evidence="2">The sequence shown here is derived from an EMBL/GenBank/DDBJ whole genome shotgun (WGS) entry which is preliminary data.</text>
</comment>
<dbReference type="Proteomes" id="UP000214365">
    <property type="component" value="Unassembled WGS sequence"/>
</dbReference>
<evidence type="ECO:0000313" key="3">
    <source>
        <dbReference type="Proteomes" id="UP000214365"/>
    </source>
</evidence>
<protein>
    <recommendedName>
        <fullName evidence="1">DUF6314 domain-containing protein</fullName>
    </recommendedName>
</protein>
<dbReference type="RefSeq" id="XP_020121844.1">
    <property type="nucleotide sequence ID" value="XM_020264488.1"/>
</dbReference>
<dbReference type="OrthoDB" id="66881at2759"/>
<dbReference type="EMBL" id="LFMY01000003">
    <property type="protein sequence ID" value="OKL61723.1"/>
    <property type="molecule type" value="Genomic_DNA"/>
</dbReference>
<dbReference type="AlphaFoldDB" id="A0A225AQF0"/>
<dbReference type="InterPro" id="IPR045632">
    <property type="entry name" value="DUF6314"/>
</dbReference>
<sequence>MPVFETSTTTSMKSPSPPISPRLLSYLFTSLSSHSPIHTPDIAPLLPNSPPRKWYLRRILRSDNPTEINGELTGIATFHPLINNHNNSNIDNDRKHKHREMVYREEGEMPSTVPGMAGLKWTKKYIWRLNNSSNDALNTSEDAKETDENLELSAGAGGISIWFVKIKSGRERNKEDQETQEEADYLFHKFDFGQQQGNNDTVTVTDEKTGTLSLQPPTPPLLASSSTLAQAYPETEVIHARGDHLCVKDMYYTAYSFRIVPETGEVLSWASRHVVKGPKKNQDIVNLYSIEG</sequence>
<gene>
    <name evidence="2" type="ORF">UA08_02445</name>
</gene>